<keyword evidence="1" id="KW-0472">Membrane</keyword>
<dbReference type="InterPro" id="IPR055894">
    <property type="entry name" value="DUF7471"/>
</dbReference>
<dbReference type="AlphaFoldDB" id="A0A9Q4C4B5"/>
<organism evidence="2 3">
    <name type="scientific">Halorutilus salinus</name>
    <dbReference type="NCBI Taxonomy" id="2487751"/>
    <lineage>
        <taxon>Archaea</taxon>
        <taxon>Methanobacteriati</taxon>
        <taxon>Methanobacteriota</taxon>
        <taxon>Stenosarchaea group</taxon>
        <taxon>Halobacteria</taxon>
        <taxon>Halorutilales</taxon>
        <taxon>Halorutilaceae</taxon>
        <taxon>Halorutilus</taxon>
    </lineage>
</organism>
<evidence type="ECO:0000313" key="3">
    <source>
        <dbReference type="Proteomes" id="UP001149411"/>
    </source>
</evidence>
<feature type="transmembrane region" description="Helical" evidence="1">
    <location>
        <begin position="46"/>
        <end position="66"/>
    </location>
</feature>
<keyword evidence="3" id="KW-1185">Reference proteome</keyword>
<sequence>MTTPAANRLGVEGSPFLLAVLVLAGIGTTAVFALSLVAYRRRRGKSYLLISVAIGLLVVRTLVGFGTVQGVIPMLYHHLVEHTLDFLIAALVLTAAYVGGADAET</sequence>
<keyword evidence="1" id="KW-0812">Transmembrane</keyword>
<dbReference type="RefSeq" id="WP_266086703.1">
    <property type="nucleotide sequence ID" value="NZ_RKLV01000005.1"/>
</dbReference>
<dbReference type="Pfam" id="PF24283">
    <property type="entry name" value="DUF7471"/>
    <property type="match status" value="1"/>
</dbReference>
<keyword evidence="1" id="KW-1133">Transmembrane helix</keyword>
<dbReference type="Proteomes" id="UP001149411">
    <property type="component" value="Unassembled WGS sequence"/>
</dbReference>
<name>A0A9Q4C4B5_9EURY</name>
<gene>
    <name evidence="2" type="ORF">EGH25_05805</name>
</gene>
<evidence type="ECO:0000313" key="2">
    <source>
        <dbReference type="EMBL" id="MCX2818861.1"/>
    </source>
</evidence>
<proteinExistence type="predicted"/>
<feature type="transmembrane region" description="Helical" evidence="1">
    <location>
        <begin position="86"/>
        <end position="103"/>
    </location>
</feature>
<evidence type="ECO:0000256" key="1">
    <source>
        <dbReference type="SAM" id="Phobius"/>
    </source>
</evidence>
<reference evidence="2" key="1">
    <citation type="submission" date="2022-09" db="EMBL/GenBank/DDBJ databases">
        <title>Haloadaptaus new haloarchaeum isolated from saline soil.</title>
        <authorList>
            <person name="Duran-Viseras A."/>
            <person name="Sanchez-Porro C."/>
            <person name="Ventosa A."/>
        </authorList>
    </citation>
    <scope>NUCLEOTIDE SEQUENCE</scope>
    <source>
        <strain evidence="2">F3-133</strain>
    </source>
</reference>
<comment type="caution">
    <text evidence="2">The sequence shown here is derived from an EMBL/GenBank/DDBJ whole genome shotgun (WGS) entry which is preliminary data.</text>
</comment>
<protein>
    <submittedName>
        <fullName evidence="2">Uncharacterized protein</fullName>
    </submittedName>
</protein>
<feature type="transmembrane region" description="Helical" evidence="1">
    <location>
        <begin position="16"/>
        <end position="39"/>
    </location>
</feature>
<dbReference type="EMBL" id="RKLV01000005">
    <property type="protein sequence ID" value="MCX2818861.1"/>
    <property type="molecule type" value="Genomic_DNA"/>
</dbReference>
<accession>A0A9Q4C4B5</accession>